<comment type="caution">
    <text evidence="7">The sequence shown here is derived from an EMBL/GenBank/DDBJ whole genome shotgun (WGS) entry which is preliminary data.</text>
</comment>
<evidence type="ECO:0000256" key="4">
    <source>
        <dbReference type="ARBA" id="ARBA00023008"/>
    </source>
</evidence>
<organism evidence="7 8">
    <name type="scientific">Streptomyces rhizosphaericus</name>
    <dbReference type="NCBI Taxonomy" id="114699"/>
    <lineage>
        <taxon>Bacteria</taxon>
        <taxon>Bacillati</taxon>
        <taxon>Actinomycetota</taxon>
        <taxon>Actinomycetes</taxon>
        <taxon>Kitasatosporales</taxon>
        <taxon>Streptomycetaceae</taxon>
        <taxon>Streptomyces</taxon>
        <taxon>Streptomyces violaceusniger group</taxon>
    </lineage>
</organism>
<dbReference type="PANTHER" id="PTHR11474:SF126">
    <property type="entry name" value="TYROSINASE-LIKE PROTEIN TYR-1-RELATED"/>
    <property type="match status" value="1"/>
</dbReference>
<evidence type="ECO:0000256" key="3">
    <source>
        <dbReference type="ARBA" id="ARBA00023002"/>
    </source>
</evidence>
<keyword evidence="3" id="KW-0560">Oxidoreductase</keyword>
<accession>A0ABN1REM5</accession>
<keyword evidence="4" id="KW-0186">Copper</keyword>
<evidence type="ECO:0000259" key="6">
    <source>
        <dbReference type="PROSITE" id="PS00498"/>
    </source>
</evidence>
<comment type="cofactor">
    <cofactor evidence="1">
        <name>Cu(2+)</name>
        <dbReference type="ChEBI" id="CHEBI:29036"/>
    </cofactor>
</comment>
<name>A0ABN1REM5_9ACTN</name>
<dbReference type="PANTHER" id="PTHR11474">
    <property type="entry name" value="TYROSINASE FAMILY MEMBER"/>
    <property type="match status" value="1"/>
</dbReference>
<dbReference type="Pfam" id="PF00264">
    <property type="entry name" value="Tyrosinase"/>
    <property type="match status" value="1"/>
</dbReference>
<evidence type="ECO:0000256" key="1">
    <source>
        <dbReference type="ARBA" id="ARBA00001973"/>
    </source>
</evidence>
<gene>
    <name evidence="7" type="ORF">GCM10009575_084730</name>
</gene>
<feature type="domain" description="Tyrosinase copper-binding" evidence="6">
    <location>
        <begin position="281"/>
        <end position="292"/>
    </location>
</feature>
<dbReference type="PROSITE" id="PS00498">
    <property type="entry name" value="TYROSINASE_2"/>
    <property type="match status" value="1"/>
</dbReference>
<protein>
    <submittedName>
        <fullName evidence="7">Tyrosinase family protein</fullName>
    </submittedName>
</protein>
<evidence type="ECO:0000313" key="8">
    <source>
        <dbReference type="Proteomes" id="UP001500418"/>
    </source>
</evidence>
<evidence type="ECO:0000313" key="7">
    <source>
        <dbReference type="EMBL" id="GAA0955694.1"/>
    </source>
</evidence>
<dbReference type="InterPro" id="IPR002227">
    <property type="entry name" value="Tyrosinase_Cu-bd"/>
</dbReference>
<comment type="similarity">
    <text evidence="2">Belongs to the tyrosinase family.</text>
</comment>
<dbReference type="Proteomes" id="UP001500418">
    <property type="component" value="Unassembled WGS sequence"/>
</dbReference>
<reference evidence="7 8" key="1">
    <citation type="journal article" date="2019" name="Int. J. Syst. Evol. Microbiol.">
        <title>The Global Catalogue of Microorganisms (GCM) 10K type strain sequencing project: providing services to taxonomists for standard genome sequencing and annotation.</title>
        <authorList>
            <consortium name="The Broad Institute Genomics Platform"/>
            <consortium name="The Broad Institute Genome Sequencing Center for Infectious Disease"/>
            <person name="Wu L."/>
            <person name="Ma J."/>
        </authorList>
    </citation>
    <scope>NUCLEOTIDE SEQUENCE [LARGE SCALE GENOMIC DNA]</scope>
    <source>
        <strain evidence="7 8">JCM 11444</strain>
    </source>
</reference>
<dbReference type="PROSITE" id="PS00497">
    <property type="entry name" value="TYROSINASE_1"/>
    <property type="match status" value="1"/>
</dbReference>
<keyword evidence="8" id="KW-1185">Reference proteome</keyword>
<dbReference type="InterPro" id="IPR050316">
    <property type="entry name" value="Tyrosinase/Hemocyanin"/>
</dbReference>
<evidence type="ECO:0000256" key="2">
    <source>
        <dbReference type="ARBA" id="ARBA00009928"/>
    </source>
</evidence>
<proteinExistence type="inferred from homology"/>
<dbReference type="EMBL" id="BAAAID010000092">
    <property type="protein sequence ID" value="GAA0955694.1"/>
    <property type="molecule type" value="Genomic_DNA"/>
</dbReference>
<sequence>MTPYVRKNHSALGDEERQLLLDAIVELNTTPSAAPHPGNTNGTVYGDFVATHVDAMVIGPGHGSPIFLPWHRQYLIEFEQALNRTETARGKRRIALAYWDWTTDREENASPWTDAWLGENSSGLLGQVQRSRFGVPDAELAKVLSEPTLSLLRAAGGIKKVTWEEQEAVWREVVQNLAERPDSLAGRWVIDRTVDSRAFLIRDFDRPLSETLPFGRRETDAEKQARRKYEGEFYRDYGIGLMDMLDLSVYDVFAQRFEDDQHGAVHAELGGALGGMASPNDPAFWFLHSFVDKVWADWQAKQRREHPDAAPYLPVQGTGDILGYRDLFGPWKTMTAEKLINTAEIRHPQYGLISYTYG</sequence>
<feature type="domain" description="Tyrosinase copper-binding" evidence="5">
    <location>
        <begin position="62"/>
        <end position="79"/>
    </location>
</feature>
<evidence type="ECO:0000259" key="5">
    <source>
        <dbReference type="PROSITE" id="PS00497"/>
    </source>
</evidence>